<dbReference type="STRING" id="98765.A0A2R6S512"/>
<evidence type="ECO:0000256" key="1">
    <source>
        <dbReference type="ARBA" id="ARBA00004604"/>
    </source>
</evidence>
<keyword evidence="10" id="KW-1185">Reference proteome</keyword>
<comment type="similarity">
    <text evidence="5">Belongs to the WD repeat WDR3/UTP12 family.</text>
</comment>
<dbReference type="GO" id="GO:0030490">
    <property type="term" value="P:maturation of SSU-rRNA"/>
    <property type="evidence" value="ECO:0007669"/>
    <property type="project" value="TreeGrafter"/>
</dbReference>
<feature type="non-terminal residue" evidence="9">
    <location>
        <position position="1"/>
    </location>
</feature>
<dbReference type="AlphaFoldDB" id="A0A2R6S512"/>
<dbReference type="PANTHER" id="PTHR19853">
    <property type="entry name" value="WD REPEAT CONTAINING PROTEIN 3 WDR3"/>
    <property type="match status" value="1"/>
</dbReference>
<comment type="subcellular location">
    <subcellularLocation>
        <location evidence="1">Nucleus</location>
        <location evidence="1">Nucleolus</location>
    </subcellularLocation>
</comment>
<dbReference type="GO" id="GO:0030515">
    <property type="term" value="F:snoRNA binding"/>
    <property type="evidence" value="ECO:0007669"/>
    <property type="project" value="TreeGrafter"/>
</dbReference>
<dbReference type="Pfam" id="PF25172">
    <property type="entry name" value="Beta-prop_WDR3_2nd"/>
    <property type="match status" value="1"/>
</dbReference>
<dbReference type="Pfam" id="PF25173">
    <property type="entry name" value="Beta-prop_WDR3_1st"/>
    <property type="match status" value="1"/>
</dbReference>
<evidence type="ECO:0000256" key="2">
    <source>
        <dbReference type="ARBA" id="ARBA00022574"/>
    </source>
</evidence>
<accession>A0A2R6S512</accession>
<dbReference type="PROSITE" id="PS00678">
    <property type="entry name" value="WD_REPEATS_1"/>
    <property type="match status" value="4"/>
</dbReference>
<evidence type="ECO:0000256" key="3">
    <source>
        <dbReference type="ARBA" id="ARBA00022737"/>
    </source>
</evidence>
<dbReference type="GO" id="GO:0032040">
    <property type="term" value="C:small-subunit processome"/>
    <property type="evidence" value="ECO:0007669"/>
    <property type="project" value="TreeGrafter"/>
</dbReference>
<feature type="repeat" description="WD" evidence="6">
    <location>
        <begin position="140"/>
        <end position="181"/>
    </location>
</feature>
<dbReference type="PROSITE" id="PS50294">
    <property type="entry name" value="WD_REPEATS_REGION"/>
    <property type="match status" value="7"/>
</dbReference>
<feature type="repeat" description="WD" evidence="6">
    <location>
        <begin position="43"/>
        <end position="84"/>
    </location>
</feature>
<feature type="repeat" description="WD" evidence="6">
    <location>
        <begin position="474"/>
        <end position="515"/>
    </location>
</feature>
<dbReference type="SUPFAM" id="SSF117289">
    <property type="entry name" value="Nucleoporin domain"/>
    <property type="match status" value="1"/>
</dbReference>
<protein>
    <recommendedName>
        <fullName evidence="8">Small-subunit processome Utp12 domain-containing protein</fullName>
    </recommendedName>
</protein>
<feature type="compositionally biased region" description="Basic residues" evidence="7">
    <location>
        <begin position="285"/>
        <end position="294"/>
    </location>
</feature>
<dbReference type="InterPro" id="IPR051570">
    <property type="entry name" value="TBC1_cilium_biogenesis"/>
</dbReference>
<evidence type="ECO:0000256" key="5">
    <source>
        <dbReference type="ARBA" id="ARBA00038229"/>
    </source>
</evidence>
<evidence type="ECO:0000259" key="8">
    <source>
        <dbReference type="Pfam" id="PF04003"/>
    </source>
</evidence>
<dbReference type="SMART" id="SM00320">
    <property type="entry name" value="WD40"/>
    <property type="match status" value="12"/>
</dbReference>
<keyword evidence="3" id="KW-0677">Repeat</keyword>
<gene>
    <name evidence="9" type="ORF">PHLCEN_2v786</name>
</gene>
<feature type="compositionally biased region" description="Acidic residues" evidence="7">
    <location>
        <begin position="309"/>
        <end position="321"/>
    </location>
</feature>
<dbReference type="InterPro" id="IPR020472">
    <property type="entry name" value="WD40_PAC1"/>
</dbReference>
<evidence type="ECO:0000256" key="6">
    <source>
        <dbReference type="PROSITE-ProRule" id="PRU00221"/>
    </source>
</evidence>
<dbReference type="InterPro" id="IPR015943">
    <property type="entry name" value="WD40/YVTN_repeat-like_dom_sf"/>
</dbReference>
<reference evidence="9 10" key="1">
    <citation type="submission" date="2018-02" db="EMBL/GenBank/DDBJ databases">
        <title>Genome sequence of the basidiomycete white-rot fungus Phlebia centrifuga.</title>
        <authorList>
            <person name="Granchi Z."/>
            <person name="Peng M."/>
            <person name="de Vries R.P."/>
            <person name="Hilden K."/>
            <person name="Makela M.R."/>
            <person name="Grigoriev I."/>
            <person name="Riley R."/>
        </authorList>
    </citation>
    <scope>NUCLEOTIDE SEQUENCE [LARGE SCALE GENOMIC DNA]</scope>
    <source>
        <strain evidence="9 10">FBCC195</strain>
    </source>
</reference>
<dbReference type="InterPro" id="IPR001680">
    <property type="entry name" value="WD40_rpt"/>
</dbReference>
<dbReference type="InterPro" id="IPR019775">
    <property type="entry name" value="WD40_repeat_CS"/>
</dbReference>
<feature type="repeat" description="WD" evidence="6">
    <location>
        <begin position="393"/>
        <end position="433"/>
    </location>
</feature>
<organism evidence="9 10">
    <name type="scientific">Hermanssonia centrifuga</name>
    <dbReference type="NCBI Taxonomy" id="98765"/>
    <lineage>
        <taxon>Eukaryota</taxon>
        <taxon>Fungi</taxon>
        <taxon>Dikarya</taxon>
        <taxon>Basidiomycota</taxon>
        <taxon>Agaricomycotina</taxon>
        <taxon>Agaricomycetes</taxon>
        <taxon>Polyporales</taxon>
        <taxon>Meruliaceae</taxon>
        <taxon>Hermanssonia</taxon>
    </lineage>
</organism>
<dbReference type="OrthoDB" id="407922at2759"/>
<evidence type="ECO:0000256" key="4">
    <source>
        <dbReference type="ARBA" id="ARBA00023242"/>
    </source>
</evidence>
<dbReference type="FunFam" id="2.130.10.10:FF:000178">
    <property type="entry name" value="WD repeat domain 3"/>
    <property type="match status" value="1"/>
</dbReference>
<comment type="caution">
    <text evidence="9">The sequence shown here is derived from an EMBL/GenBank/DDBJ whole genome shotgun (WGS) entry which is preliminary data.</text>
</comment>
<dbReference type="InterPro" id="IPR036322">
    <property type="entry name" value="WD40_repeat_dom_sf"/>
</dbReference>
<dbReference type="PROSITE" id="PS50082">
    <property type="entry name" value="WD_REPEATS_2"/>
    <property type="match status" value="8"/>
</dbReference>
<dbReference type="GO" id="GO:0034388">
    <property type="term" value="C:Pwp2p-containing subcomplex of 90S preribosome"/>
    <property type="evidence" value="ECO:0007669"/>
    <property type="project" value="TreeGrafter"/>
</dbReference>
<evidence type="ECO:0000313" key="9">
    <source>
        <dbReference type="EMBL" id="PSS37309.1"/>
    </source>
</evidence>
<evidence type="ECO:0000313" key="10">
    <source>
        <dbReference type="Proteomes" id="UP000186601"/>
    </source>
</evidence>
<feature type="repeat" description="WD" evidence="6">
    <location>
        <begin position="572"/>
        <end position="613"/>
    </location>
</feature>
<feature type="region of interest" description="Disordered" evidence="7">
    <location>
        <begin position="284"/>
        <end position="321"/>
    </location>
</feature>
<evidence type="ECO:0000256" key="7">
    <source>
        <dbReference type="SAM" id="MobiDB-lite"/>
    </source>
</evidence>
<feature type="domain" description="Small-subunit processome Utp12" evidence="8">
    <location>
        <begin position="811"/>
        <end position="914"/>
    </location>
</feature>
<dbReference type="PANTHER" id="PTHR19853:SF0">
    <property type="entry name" value="WD REPEAT-CONTAINING PROTEIN 3"/>
    <property type="match status" value="1"/>
</dbReference>
<dbReference type="Gene3D" id="2.130.10.10">
    <property type="entry name" value="YVTN repeat-like/Quinoprotein amine dehydrogenase"/>
    <property type="match status" value="4"/>
</dbReference>
<dbReference type="FunFam" id="2.130.10.10:FF:000157">
    <property type="entry name" value="WD repeat domain 3"/>
    <property type="match status" value="1"/>
</dbReference>
<keyword evidence="2 6" id="KW-0853">WD repeat</keyword>
<feature type="repeat" description="WD" evidence="6">
    <location>
        <begin position="85"/>
        <end position="118"/>
    </location>
</feature>
<dbReference type="Pfam" id="PF04003">
    <property type="entry name" value="Utp12"/>
    <property type="match status" value="1"/>
</dbReference>
<dbReference type="InterPro" id="IPR007148">
    <property type="entry name" value="SSU_processome_Utp12"/>
</dbReference>
<keyword evidence="4" id="KW-0539">Nucleus</keyword>
<dbReference type="Proteomes" id="UP000186601">
    <property type="component" value="Unassembled WGS sequence"/>
</dbReference>
<dbReference type="PRINTS" id="PR00320">
    <property type="entry name" value="GPROTEINBRPT"/>
</dbReference>
<feature type="repeat" description="WD" evidence="6">
    <location>
        <begin position="182"/>
        <end position="216"/>
    </location>
</feature>
<proteinExistence type="inferred from homology"/>
<dbReference type="SUPFAM" id="SSF50978">
    <property type="entry name" value="WD40 repeat-like"/>
    <property type="match status" value="1"/>
</dbReference>
<feature type="repeat" description="WD" evidence="6">
    <location>
        <begin position="665"/>
        <end position="697"/>
    </location>
</feature>
<sequence length="951" mass="106172">AFGLVCSASSSSYYDGKLAYVPALEDVLVWDVKKGQMVAMWHETGHRAEVTCITRSPQRDTFAVGYADGSVRLWSASTGSVITTFNGHKKSITALTFDEAGARLASGSQDTDIILWDVVAEAGIFRLRGHRDQITAARFIKAMSSTVPSTSTNVAPGFLLTSSKDTFMKLWDLSTQHCVQTVVAHRSEIWTLDVNPEQKLVFTGSGEGEMKAWRLDHEAMASGLQESETGEVTKMIHPVTTLPLSSKHRVSQIVFHPTRPYLAVQSHERSVEIFRIRTEEEVRKKQARRKRRVKEKKEQAKAKGKGPAPEEEQETDTENTDIDLADLFTPYVVVRTTGKARSFDFGDEENSSKGNTQIFIALSTNALEVYNIPPPTKSKEGPPEASRVLSVDLPGHRSDVRTLSLSSDDMLLASASNGLLKVWNMKTTACIRTMECGYSICSTFLPGDRQIAVGTKNGEILVYDIASSSLVDTIQAHTATIWSMHVRADGQALVTGSADKDVKFWEFEQKAADSDNPHSARLLSLVHVRTLKMTDDVLSVRYSPNGKLLAVSLLDSTVKVFYQDTLKFFLSLYGHKLPVLSMDISADSKLIVTCSSDKNVKIWGLDFGDCHKSIFAHDESVMQVAFEKNDIREGEGKQTHYFWTVGKDKMLKYWDGDKFELIQKLEGHHGEVWALAVSNQGKFVVTGSHDKSVRVWEKLDEPLFLEEERERELEMLYETGIADNLNREDAAIGSGVEGAPAGPAGAEATGVTKQTAETLMAGERIMEALELADGEIAAFREYEEAKTKGGLSEQVAPPPKNQVLAAYDLEPEEYVLKVVERVTGTALYDALLVLPFGKVVSLMQYLNHWAQKEWNIILTSRIIFFLLKTHHHQIVTNRVMRTALIPLRKHLREALRKQKDTLNYNLAALRYIKRQSDAQLTAEFFEKEMDEEAVRERIADGKKRKRVSIKA</sequence>
<name>A0A2R6S512_9APHY</name>
<dbReference type="CDD" id="cd00200">
    <property type="entry name" value="WD40"/>
    <property type="match status" value="2"/>
</dbReference>
<dbReference type="EMBL" id="MLYV02000057">
    <property type="protein sequence ID" value="PSS37309.1"/>
    <property type="molecule type" value="Genomic_DNA"/>
</dbReference>